<feature type="transmembrane region" description="Helical" evidence="1">
    <location>
        <begin position="65"/>
        <end position="87"/>
    </location>
</feature>
<gene>
    <name evidence="2" type="ORF">SAMN05216323_10692</name>
</gene>
<dbReference type="InterPro" id="IPR009937">
    <property type="entry name" value="Phage_holin_3_6"/>
</dbReference>
<organism evidence="2 3">
    <name type="scientific">Williamwhitmania taraxaci</name>
    <dbReference type="NCBI Taxonomy" id="1640674"/>
    <lineage>
        <taxon>Bacteria</taxon>
        <taxon>Pseudomonadati</taxon>
        <taxon>Bacteroidota</taxon>
        <taxon>Bacteroidia</taxon>
        <taxon>Bacteroidales</taxon>
        <taxon>Williamwhitmaniaceae</taxon>
        <taxon>Williamwhitmania</taxon>
    </lineage>
</organism>
<evidence type="ECO:0000313" key="2">
    <source>
        <dbReference type="EMBL" id="SDC98741.1"/>
    </source>
</evidence>
<keyword evidence="1" id="KW-0812">Transmembrane</keyword>
<accession>A0A1G6R2J9</accession>
<dbReference type="AlphaFoldDB" id="A0A1G6R2J9"/>
<protein>
    <submittedName>
        <fullName evidence="2">Putative Holin-X, holin superfamily III</fullName>
    </submittedName>
</protein>
<keyword evidence="1" id="KW-0472">Membrane</keyword>
<dbReference type="Proteomes" id="UP000199452">
    <property type="component" value="Unassembled WGS sequence"/>
</dbReference>
<reference evidence="2 3" key="1">
    <citation type="submission" date="2016-09" db="EMBL/GenBank/DDBJ databases">
        <authorList>
            <person name="Capua I."/>
            <person name="De Benedictis P."/>
            <person name="Joannis T."/>
            <person name="Lombin L.H."/>
            <person name="Cattoli G."/>
        </authorList>
    </citation>
    <scope>NUCLEOTIDE SEQUENCE [LARGE SCALE GENOMIC DNA]</scope>
    <source>
        <strain evidence="2 3">A7P-90m</strain>
    </source>
</reference>
<evidence type="ECO:0000313" key="3">
    <source>
        <dbReference type="Proteomes" id="UP000199452"/>
    </source>
</evidence>
<evidence type="ECO:0000256" key="1">
    <source>
        <dbReference type="SAM" id="Phobius"/>
    </source>
</evidence>
<dbReference type="STRING" id="1640674.SAMN05216323_10692"/>
<sequence length="135" mass="15442">MKVDRLFHRRGRFTQQLNYSNMIEQQRLEDLTESAKQYLNTNIELLKFEATERTSVIGSGLISRLLVGMVSLLFVLFISIAAGFYLSELLGDSYSGFLIVAGFYFLLGLILIIGRKKLIETPLRDKFIRSILSNN</sequence>
<proteinExistence type="predicted"/>
<dbReference type="OrthoDB" id="675470at2"/>
<dbReference type="EMBL" id="FMYP01000069">
    <property type="protein sequence ID" value="SDC98741.1"/>
    <property type="molecule type" value="Genomic_DNA"/>
</dbReference>
<keyword evidence="3" id="KW-1185">Reference proteome</keyword>
<name>A0A1G6R2J9_9BACT</name>
<feature type="transmembrane region" description="Helical" evidence="1">
    <location>
        <begin position="93"/>
        <end position="114"/>
    </location>
</feature>
<dbReference type="Pfam" id="PF07332">
    <property type="entry name" value="Phage_holin_3_6"/>
    <property type="match status" value="1"/>
</dbReference>
<keyword evidence="1" id="KW-1133">Transmembrane helix</keyword>